<proteinExistence type="inferred from homology"/>
<evidence type="ECO:0000313" key="11">
    <source>
        <dbReference type="Proteomes" id="UP001303899"/>
    </source>
</evidence>
<gene>
    <name evidence="10" type="ORF">VB776_15670</name>
</gene>
<evidence type="ECO:0000256" key="6">
    <source>
        <dbReference type="ARBA" id="ARBA00023136"/>
    </source>
</evidence>
<keyword evidence="6 8" id="KW-0472">Membrane</keyword>
<comment type="similarity">
    <text evidence="8">Belongs to the TonB-dependent receptor family.</text>
</comment>
<dbReference type="InterPro" id="IPR012910">
    <property type="entry name" value="Plug_dom"/>
</dbReference>
<comment type="caution">
    <text evidence="10">The sequence shown here is derived from an EMBL/GenBank/DDBJ whole genome shotgun (WGS) entry which is preliminary data.</text>
</comment>
<evidence type="ECO:0000256" key="2">
    <source>
        <dbReference type="ARBA" id="ARBA00022448"/>
    </source>
</evidence>
<sequence>MKKNRQNSRMLLIAMKISVIQIALAMVFTSFSYGFDTKAQEFMNKSITIKAVNIKLRDVLEKIEQQAQVKFVYSSKAIKADRKLNITSSEQRLSEVLEALLKPMNVGYKVLGGQIILNANPSLSVSFINEDPITSDILVKEERTITGKVVDSEKGEPLPGVNISIKGTQRGTSTDSNGKYSITVPDDAEALVFSFVGYDRQEQIIGKRIVVDVSMKVDVRSLEEVVVVGYGTQKKVTLTGSVSEVKGSEIVKSPQPNLSNSLAGRFSGFVANNRGGEPGYDGSSYTVRGFASTGNNDVLIVVDGVPGQIGGLERLDPNDVESISILKDASAAVYGSRAANGVILVTTKKGGKGKPTISYSFNQGLSSPTRLPKLADAATYATILNEIDYYNNPAGGMNQHYSADEITKFGNGSDPINYPNTNWQKETLKSVALQNQHSLSINGGTDNTKYYLSLGTIYQDGLYRNGVTQYKQYNFRSNVEANITDNFKVSLSLAGRQEDRQYPTSSAGNVFRSIYRAYPTVVSVYPNGLPSTGVENNNPVVLGTSAGGINSNPTTVFNGILRASYKLPFVKGVSIDGFYSADRSYNFSKSFSTPYPLYSYDKNNNVYNRVITGGSAGAATLSQDETNTSSMVQNIKLNYELHAGKHNLSTFVAYEQSKNSQQRFGASRINYPTVSTPELSQGGAAATDKNNYGSSYNFTRKSYISRIAYNFNEKYLTEVQMRVDGSSIFPEGKQYGFFPSVSVGWRVSEEPWFKTDKVNDLKLRASYGSLGNDNVGQFQYYNNYSFSNNYVIGANTIHPGIDLTKLANPDITWETAKKMDLGLNTTFFKNISLEFIYFQQQRSNILATRNASIPNVSGIVNPYGSGTLVPDENIGKVNNSGFETSLGYSHAGEFRYNISANFTYAKSKVIFIDEAAGALDYQRQTGRPLYTYQLYKSIGIFRTQAELDSYPHVAGAQLGDLILEDYNKDGKITADDQTRTEYGNVPQITYGVVFNAGYKNFDFSCVVSGQTNVSQYVLPESGQVGNFYSSWADNRWSPSNPNGTYPRVDTRASSSINGGLYNNTFWLNDASFVRLKNVEIGFTLPKTLLSSIKLQQVRIYANAFNLLTLTGVKDYDPEGNSSSGQFYPQQRIINLGVNVKF</sequence>
<keyword evidence="4 8" id="KW-0812">Transmembrane</keyword>
<dbReference type="EMBL" id="JAYGIL010000020">
    <property type="protein sequence ID" value="MEA5404371.1"/>
    <property type="molecule type" value="Genomic_DNA"/>
</dbReference>
<dbReference type="Gene3D" id="2.60.40.1120">
    <property type="entry name" value="Carboxypeptidase-like, regulatory domain"/>
    <property type="match status" value="1"/>
</dbReference>
<dbReference type="Gene3D" id="2.170.130.10">
    <property type="entry name" value="TonB-dependent receptor, plug domain"/>
    <property type="match status" value="1"/>
</dbReference>
<evidence type="ECO:0000313" key="10">
    <source>
        <dbReference type="EMBL" id="MEA5404371.1"/>
    </source>
</evidence>
<evidence type="ECO:0000256" key="4">
    <source>
        <dbReference type="ARBA" id="ARBA00022692"/>
    </source>
</evidence>
<dbReference type="PANTHER" id="PTHR30069">
    <property type="entry name" value="TONB-DEPENDENT OUTER MEMBRANE RECEPTOR"/>
    <property type="match status" value="1"/>
</dbReference>
<dbReference type="SUPFAM" id="SSF49464">
    <property type="entry name" value="Carboxypeptidase regulatory domain-like"/>
    <property type="match status" value="1"/>
</dbReference>
<keyword evidence="3 8" id="KW-1134">Transmembrane beta strand</keyword>
<accession>A0ABU5S7A8</accession>
<dbReference type="RefSeq" id="WP_323697701.1">
    <property type="nucleotide sequence ID" value="NZ_JAYGIL010000020.1"/>
</dbReference>
<comment type="subcellular location">
    <subcellularLocation>
        <location evidence="1 8">Cell outer membrane</location>
        <topology evidence="1 8">Multi-pass membrane protein</topology>
    </subcellularLocation>
</comment>
<protein>
    <submittedName>
        <fullName evidence="10">SusC/RagA family TonB-linked outer membrane protein</fullName>
    </submittedName>
</protein>
<dbReference type="InterPro" id="IPR036942">
    <property type="entry name" value="Beta-barrel_TonB_sf"/>
</dbReference>
<evidence type="ECO:0000256" key="7">
    <source>
        <dbReference type="ARBA" id="ARBA00023237"/>
    </source>
</evidence>
<evidence type="ECO:0000256" key="5">
    <source>
        <dbReference type="ARBA" id="ARBA00022729"/>
    </source>
</evidence>
<keyword evidence="11" id="KW-1185">Reference proteome</keyword>
<organism evidence="10 11">
    <name type="scientific">Arcicella gelida</name>
    <dbReference type="NCBI Taxonomy" id="2984195"/>
    <lineage>
        <taxon>Bacteria</taxon>
        <taxon>Pseudomonadati</taxon>
        <taxon>Bacteroidota</taxon>
        <taxon>Cytophagia</taxon>
        <taxon>Cytophagales</taxon>
        <taxon>Flectobacillaceae</taxon>
        <taxon>Arcicella</taxon>
    </lineage>
</organism>
<keyword evidence="7 8" id="KW-0998">Cell outer membrane</keyword>
<keyword evidence="2 8" id="KW-0813">Transport</keyword>
<dbReference type="Pfam" id="PF13715">
    <property type="entry name" value="CarbopepD_reg_2"/>
    <property type="match status" value="1"/>
</dbReference>
<dbReference type="Proteomes" id="UP001303899">
    <property type="component" value="Unassembled WGS sequence"/>
</dbReference>
<evidence type="ECO:0000259" key="9">
    <source>
        <dbReference type="Pfam" id="PF07715"/>
    </source>
</evidence>
<feature type="domain" description="TonB-dependent receptor plug" evidence="9">
    <location>
        <begin position="235"/>
        <end position="342"/>
    </location>
</feature>
<evidence type="ECO:0000256" key="1">
    <source>
        <dbReference type="ARBA" id="ARBA00004571"/>
    </source>
</evidence>
<keyword evidence="5" id="KW-0732">Signal</keyword>
<dbReference type="NCBIfam" id="TIGR04057">
    <property type="entry name" value="SusC_RagA_signa"/>
    <property type="match status" value="1"/>
</dbReference>
<dbReference type="Pfam" id="PF07715">
    <property type="entry name" value="Plug"/>
    <property type="match status" value="1"/>
</dbReference>
<dbReference type="Gene3D" id="3.55.50.30">
    <property type="match status" value="1"/>
</dbReference>
<dbReference type="InterPro" id="IPR037066">
    <property type="entry name" value="Plug_dom_sf"/>
</dbReference>
<dbReference type="InterPro" id="IPR039426">
    <property type="entry name" value="TonB-dep_rcpt-like"/>
</dbReference>
<evidence type="ECO:0000256" key="3">
    <source>
        <dbReference type="ARBA" id="ARBA00022452"/>
    </source>
</evidence>
<dbReference type="Gene3D" id="2.40.170.20">
    <property type="entry name" value="TonB-dependent receptor, beta-barrel domain"/>
    <property type="match status" value="1"/>
</dbReference>
<dbReference type="InterPro" id="IPR023996">
    <property type="entry name" value="TonB-dep_OMP_SusC/RagA"/>
</dbReference>
<dbReference type="PANTHER" id="PTHR30069:SF29">
    <property type="entry name" value="HEMOGLOBIN AND HEMOGLOBIN-HAPTOGLOBIN-BINDING PROTEIN 1-RELATED"/>
    <property type="match status" value="1"/>
</dbReference>
<reference evidence="10 11" key="1">
    <citation type="submission" date="2023-12" db="EMBL/GenBank/DDBJ databases">
        <title>Novel species of the genus Arcicella isolated from rivers.</title>
        <authorList>
            <person name="Lu H."/>
        </authorList>
    </citation>
    <scope>NUCLEOTIDE SEQUENCE [LARGE SCALE GENOMIC DNA]</scope>
    <source>
        <strain evidence="10 11">DC2W</strain>
    </source>
</reference>
<evidence type="ECO:0000256" key="8">
    <source>
        <dbReference type="PROSITE-ProRule" id="PRU01360"/>
    </source>
</evidence>
<dbReference type="NCBIfam" id="TIGR04056">
    <property type="entry name" value="OMP_RagA_SusC"/>
    <property type="match status" value="1"/>
</dbReference>
<dbReference type="InterPro" id="IPR008969">
    <property type="entry name" value="CarboxyPept-like_regulatory"/>
</dbReference>
<dbReference type="PROSITE" id="PS52016">
    <property type="entry name" value="TONB_DEPENDENT_REC_3"/>
    <property type="match status" value="1"/>
</dbReference>
<dbReference type="InterPro" id="IPR023997">
    <property type="entry name" value="TonB-dep_OMP_SusC/RagA_CS"/>
</dbReference>
<dbReference type="SUPFAM" id="SSF56935">
    <property type="entry name" value="Porins"/>
    <property type="match status" value="1"/>
</dbReference>
<name>A0ABU5S7A8_9BACT</name>